<gene>
    <name evidence="4" type="ORF">BECKLFY1418C_GA0070996_100348</name>
</gene>
<feature type="domain" description="ABC-three component systems C-terminal" evidence="3">
    <location>
        <begin position="278"/>
        <end position="402"/>
    </location>
</feature>
<feature type="coiled-coil region" evidence="1">
    <location>
        <begin position="374"/>
        <end position="418"/>
    </location>
</feature>
<feature type="domain" description="DUF2326" evidence="2">
    <location>
        <begin position="440"/>
        <end position="576"/>
    </location>
</feature>
<name>A0A450W8V3_9GAMM</name>
<dbReference type="EMBL" id="CAADFN010000003">
    <property type="protein sequence ID" value="VFK13459.1"/>
    <property type="molecule type" value="Genomic_DNA"/>
</dbReference>
<dbReference type="InterPro" id="IPR046919">
    <property type="entry name" value="ABC-3C_CTD10"/>
</dbReference>
<dbReference type="AlphaFoldDB" id="A0A450W8V3"/>
<dbReference type="Gene3D" id="3.40.50.300">
    <property type="entry name" value="P-loop containing nucleotide triphosphate hydrolases"/>
    <property type="match status" value="1"/>
</dbReference>
<proteinExistence type="predicted"/>
<organism evidence="4">
    <name type="scientific">Candidatus Kentrum sp. LFY</name>
    <dbReference type="NCBI Taxonomy" id="2126342"/>
    <lineage>
        <taxon>Bacteria</taxon>
        <taxon>Pseudomonadati</taxon>
        <taxon>Pseudomonadota</taxon>
        <taxon>Gammaproteobacteria</taxon>
        <taxon>Candidatus Kentrum</taxon>
    </lineage>
</organism>
<evidence type="ECO:0000313" key="4">
    <source>
        <dbReference type="EMBL" id="VFK13459.1"/>
    </source>
</evidence>
<dbReference type="InterPro" id="IPR018760">
    <property type="entry name" value="DUF2326"/>
</dbReference>
<accession>A0A450W8V3</accession>
<keyword evidence="1" id="KW-0175">Coiled coil</keyword>
<dbReference type="InterPro" id="IPR027417">
    <property type="entry name" value="P-loop_NTPase"/>
</dbReference>
<dbReference type="Pfam" id="PF20275">
    <property type="entry name" value="CTD10"/>
    <property type="match status" value="1"/>
</dbReference>
<dbReference type="Pfam" id="PF10088">
    <property type="entry name" value="DUF2326"/>
    <property type="match status" value="1"/>
</dbReference>
<protein>
    <submittedName>
        <fullName evidence="4">Uncharacterized protein YydD, contains DUF2326 domain</fullName>
    </submittedName>
</protein>
<sequence length="577" mass="65896">MIYRIHSTLQTFKTLEFKPGLDVLLARKETKATDKQTRNRAGKTSVIEIVHFLTGADAGKGSLFREKELQDVSFGMEFDLKGQRIRVERSCQDKERSRIFVSGTDDFRGKDSIPNTEWKEKLGEYMFGLNAVQGVAKYTPTFRSLFAYLVRRQLSDAFIKPENQAKMQNTWDWQIALLYLLDLDWKIAGDWQLVRDREKNLRELKKAAENGAFGSIIGKAADLRTKLTIAEDDLKRLESQLASFRVLPQYRELESEADQITREMKTLTNDDTIDNATISDLEKALHSEAPPPLSDLESVYAEAGVVLPGVAIARYDQVHSFHQSVIRNRRGYLTDELTSARQRMESRKHRQATLDRRRSEIMRILESHGALDQFSKLQGEAGKLKVEVETLRQRFEAAEQLEGTKTELKSERNRLEARLRRDFLEQKPRLDEAILAFEKISRRLYESAGSMTVRETNNGPKFEFPMQGSRSKGIKNMQIFCFDLMLMRLCAKRGIGPGFLIHDSHLFDGVDGRQLISALKVGAETAEELGFQYIVTLNEDDAFKETIEGFNLKDDHVLPVSLTDATEDGGLFGMRFG</sequence>
<evidence type="ECO:0000259" key="2">
    <source>
        <dbReference type="Pfam" id="PF10088"/>
    </source>
</evidence>
<feature type="coiled-coil region" evidence="1">
    <location>
        <begin position="220"/>
        <end position="270"/>
    </location>
</feature>
<reference evidence="4" key="1">
    <citation type="submission" date="2019-02" db="EMBL/GenBank/DDBJ databases">
        <authorList>
            <person name="Gruber-Vodicka R. H."/>
            <person name="Seah K. B. B."/>
        </authorList>
    </citation>
    <scope>NUCLEOTIDE SEQUENCE</scope>
    <source>
        <strain evidence="4">BECK_BY7</strain>
    </source>
</reference>
<evidence type="ECO:0000259" key="3">
    <source>
        <dbReference type="Pfam" id="PF20275"/>
    </source>
</evidence>
<evidence type="ECO:0000256" key="1">
    <source>
        <dbReference type="SAM" id="Coils"/>
    </source>
</evidence>